<dbReference type="GO" id="GO:0098797">
    <property type="term" value="C:plasma membrane protein complex"/>
    <property type="evidence" value="ECO:0007669"/>
    <property type="project" value="TreeGrafter"/>
</dbReference>
<keyword evidence="5" id="KW-0997">Cell inner membrane</keyword>
<dbReference type="Gene3D" id="3.30.1150.10">
    <property type="match status" value="1"/>
</dbReference>
<keyword evidence="7" id="KW-0653">Protein transport</keyword>
<name>A0A096BPX9_9BACT</name>
<dbReference type="NCBIfam" id="TIGR01352">
    <property type="entry name" value="tonB_Cterm"/>
    <property type="match status" value="1"/>
</dbReference>
<evidence type="ECO:0000313" key="11">
    <source>
        <dbReference type="EMBL" id="KGF44707.1"/>
    </source>
</evidence>
<sequence length="380" mass="44122">MKKLYLLLLFTFCFSLIRAYIYRVPDKIFLQGKMYELNDRPLYHDRVNVSVLRSYLNKNIKHGNSYNDVCYWSVKDSMLVLDSIVVSETNNRQKSLWKVPNLEELLLVYTHNNRIEATWLNTTLSIFEGEPVEILGDAVRHTTDEIYISVMEGKILGVKKLHNKLYHGMSLNDILKRDTVERVFPLGLFKQLDGHKFSFSARLGRMQSGMLQDMQIRFRQLDKKEIDTTVIREVEEMLHKTMLAQYPMMSAWINSTLRYVGGCWNVAVDYTKNPFQPIYTVCETMPEFPGGNGAMFKFIAEHLQFPPEAAESNIQGRVILSFVVETDGRISCIGIERSVDPCLDREAIKVLKQFPKFSPAMKDGQPMRCLYRLLISFRLL</sequence>
<evidence type="ECO:0000256" key="5">
    <source>
        <dbReference type="ARBA" id="ARBA00022519"/>
    </source>
</evidence>
<dbReference type="EMBL" id="JRNQ01000030">
    <property type="protein sequence ID" value="KGF44707.1"/>
    <property type="molecule type" value="Genomic_DNA"/>
</dbReference>
<dbReference type="PANTHER" id="PTHR33446:SF2">
    <property type="entry name" value="PROTEIN TONB"/>
    <property type="match status" value="1"/>
</dbReference>
<dbReference type="SUPFAM" id="SSF74653">
    <property type="entry name" value="TolA/TonB C-terminal domain"/>
    <property type="match status" value="1"/>
</dbReference>
<dbReference type="InterPro" id="IPR037682">
    <property type="entry name" value="TonB_C"/>
</dbReference>
<evidence type="ECO:0000256" key="2">
    <source>
        <dbReference type="ARBA" id="ARBA00006555"/>
    </source>
</evidence>
<keyword evidence="6" id="KW-0812">Transmembrane</keyword>
<dbReference type="InterPro" id="IPR051045">
    <property type="entry name" value="TonB-dependent_transducer"/>
</dbReference>
<reference evidence="11 12" key="1">
    <citation type="submission" date="2014-07" db="EMBL/GenBank/DDBJ databases">
        <authorList>
            <person name="McCorrison J."/>
            <person name="Sanka R."/>
            <person name="Torralba M."/>
            <person name="Gillis M."/>
            <person name="Haft D.H."/>
            <person name="Methe B."/>
            <person name="Sutton G."/>
            <person name="Nelson K.E."/>
        </authorList>
    </citation>
    <scope>NUCLEOTIDE SEQUENCE [LARGE SCALE GENOMIC DNA]</scope>
    <source>
        <strain evidence="11 12">DNF00320</strain>
    </source>
</reference>
<dbReference type="InterPro" id="IPR006260">
    <property type="entry name" value="TonB/TolA_C"/>
</dbReference>
<proteinExistence type="inferred from homology"/>
<feature type="domain" description="TonB C-terminal" evidence="10">
    <location>
        <begin position="290"/>
        <end position="380"/>
    </location>
</feature>
<evidence type="ECO:0000256" key="8">
    <source>
        <dbReference type="ARBA" id="ARBA00022989"/>
    </source>
</evidence>
<protein>
    <submittedName>
        <fullName evidence="11">Energy transducer TonB</fullName>
    </submittedName>
</protein>
<evidence type="ECO:0000256" key="4">
    <source>
        <dbReference type="ARBA" id="ARBA00022475"/>
    </source>
</evidence>
<gene>
    <name evidence="11" type="ORF">HMPREF0647_05735</name>
</gene>
<dbReference type="GO" id="GO:0031992">
    <property type="term" value="F:energy transducer activity"/>
    <property type="evidence" value="ECO:0007669"/>
    <property type="project" value="TreeGrafter"/>
</dbReference>
<dbReference type="Proteomes" id="UP000029525">
    <property type="component" value="Unassembled WGS sequence"/>
</dbReference>
<dbReference type="PROSITE" id="PS52015">
    <property type="entry name" value="TONB_CTD"/>
    <property type="match status" value="1"/>
</dbReference>
<dbReference type="AlphaFoldDB" id="A0A096BPX9"/>
<dbReference type="Pfam" id="PF03544">
    <property type="entry name" value="TonB_C"/>
    <property type="match status" value="1"/>
</dbReference>
<evidence type="ECO:0000256" key="7">
    <source>
        <dbReference type="ARBA" id="ARBA00022927"/>
    </source>
</evidence>
<evidence type="ECO:0000313" key="12">
    <source>
        <dbReference type="Proteomes" id="UP000029525"/>
    </source>
</evidence>
<dbReference type="PANTHER" id="PTHR33446">
    <property type="entry name" value="PROTEIN TONB-RELATED"/>
    <property type="match status" value="1"/>
</dbReference>
<organism evidence="11 12">
    <name type="scientific">Prevotella bivia DNF00320</name>
    <dbReference type="NCBI Taxonomy" id="1401068"/>
    <lineage>
        <taxon>Bacteria</taxon>
        <taxon>Pseudomonadati</taxon>
        <taxon>Bacteroidota</taxon>
        <taxon>Bacteroidia</taxon>
        <taxon>Bacteroidales</taxon>
        <taxon>Prevotellaceae</taxon>
        <taxon>Prevotella</taxon>
    </lineage>
</organism>
<comment type="similarity">
    <text evidence="2">Belongs to the TonB family.</text>
</comment>
<evidence type="ECO:0000256" key="9">
    <source>
        <dbReference type="ARBA" id="ARBA00023136"/>
    </source>
</evidence>
<accession>A0A096BPX9</accession>
<keyword evidence="3" id="KW-0813">Transport</keyword>
<keyword evidence="8" id="KW-1133">Transmembrane helix</keyword>
<evidence type="ECO:0000259" key="10">
    <source>
        <dbReference type="PROSITE" id="PS52015"/>
    </source>
</evidence>
<keyword evidence="4" id="KW-1003">Cell membrane</keyword>
<evidence type="ECO:0000256" key="6">
    <source>
        <dbReference type="ARBA" id="ARBA00022692"/>
    </source>
</evidence>
<comment type="caution">
    <text evidence="11">The sequence shown here is derived from an EMBL/GenBank/DDBJ whole genome shotgun (WGS) entry which is preliminary data.</text>
</comment>
<evidence type="ECO:0000256" key="1">
    <source>
        <dbReference type="ARBA" id="ARBA00004383"/>
    </source>
</evidence>
<dbReference type="GO" id="GO:0055085">
    <property type="term" value="P:transmembrane transport"/>
    <property type="evidence" value="ECO:0007669"/>
    <property type="project" value="InterPro"/>
</dbReference>
<dbReference type="GO" id="GO:0015031">
    <property type="term" value="P:protein transport"/>
    <property type="evidence" value="ECO:0007669"/>
    <property type="project" value="UniProtKB-KW"/>
</dbReference>
<comment type="subcellular location">
    <subcellularLocation>
        <location evidence="1">Cell inner membrane</location>
        <topology evidence="1">Single-pass membrane protein</topology>
        <orientation evidence="1">Periplasmic side</orientation>
    </subcellularLocation>
</comment>
<evidence type="ECO:0000256" key="3">
    <source>
        <dbReference type="ARBA" id="ARBA00022448"/>
    </source>
</evidence>
<keyword evidence="9" id="KW-0472">Membrane</keyword>